<evidence type="ECO:0000313" key="1">
    <source>
        <dbReference type="EMBL" id="QHT13593.1"/>
    </source>
</evidence>
<reference evidence="1" key="1">
    <citation type="journal article" date="2020" name="Nature">
        <title>Giant virus diversity and host interactions through global metagenomics.</title>
        <authorList>
            <person name="Schulz F."/>
            <person name="Roux S."/>
            <person name="Paez-Espino D."/>
            <person name="Jungbluth S."/>
            <person name="Walsh D.A."/>
            <person name="Denef V.J."/>
            <person name="McMahon K.D."/>
            <person name="Konstantinidis K.T."/>
            <person name="Eloe-Fadrosh E.A."/>
            <person name="Kyrpides N.C."/>
            <person name="Woyke T."/>
        </authorList>
    </citation>
    <scope>NUCLEOTIDE SEQUENCE</scope>
    <source>
        <strain evidence="1">GVMAG-M-3300023174-132</strain>
    </source>
</reference>
<dbReference type="SUPFAM" id="SSF53927">
    <property type="entry name" value="Cytidine deaminase-like"/>
    <property type="match status" value="1"/>
</dbReference>
<protein>
    <submittedName>
        <fullName evidence="1">Uncharacterized protein</fullName>
    </submittedName>
</protein>
<name>A0A6C0DB06_9ZZZZ</name>
<proteinExistence type="predicted"/>
<sequence>MASLLPCFSNLLPSWIIRHVENDILRMINRYTTRHHTYNHVALVFKGRKLLAIGQNTVGGRNTIHAEAAAIKAVGDTNLLRGARMVVIRINKCGELMYSAPCCACKVLLRKCQREYGLIECIHS</sequence>
<accession>A0A6C0DB06</accession>
<dbReference type="GO" id="GO:0008270">
    <property type="term" value="F:zinc ion binding"/>
    <property type="evidence" value="ECO:0007669"/>
    <property type="project" value="InterPro"/>
</dbReference>
<dbReference type="GO" id="GO:0016787">
    <property type="term" value="F:hydrolase activity"/>
    <property type="evidence" value="ECO:0007669"/>
    <property type="project" value="InterPro"/>
</dbReference>
<organism evidence="1">
    <name type="scientific">viral metagenome</name>
    <dbReference type="NCBI Taxonomy" id="1070528"/>
    <lineage>
        <taxon>unclassified sequences</taxon>
        <taxon>metagenomes</taxon>
        <taxon>organismal metagenomes</taxon>
    </lineage>
</organism>
<dbReference type="EMBL" id="MN739575">
    <property type="protein sequence ID" value="QHT13593.1"/>
    <property type="molecule type" value="Genomic_DNA"/>
</dbReference>
<dbReference type="AlphaFoldDB" id="A0A6C0DB06"/>
<dbReference type="InterPro" id="IPR016192">
    <property type="entry name" value="APOBEC/CMP_deaminase_Zn-bd"/>
</dbReference>
<dbReference type="InterPro" id="IPR016193">
    <property type="entry name" value="Cytidine_deaminase-like"/>
</dbReference>
<dbReference type="PROSITE" id="PS00903">
    <property type="entry name" value="CYT_DCMP_DEAMINASES_1"/>
    <property type="match status" value="1"/>
</dbReference>